<keyword evidence="1" id="KW-1133">Transmembrane helix</keyword>
<sequence length="201" mass="22864">MRFLSKLVSYIFHPIFVPLAGTVSYFLITPKYTTLEMRSGNILPIFILTIIIPILSFFILKNLGIVQTIFLSRPEERKYPLMISLILLLMILLKVIPDHYTLELYFFFLGLIAATSTCLLLLIIPFKTSLHMMGMGSILMFLIALSIHFERNIVVAISLMFFASGLVASSRLFLKAHSRSELLIGFLVGVVSQLLTLKFWL</sequence>
<organism evidence="2 3">
    <name type="scientific">Muriicola soli</name>
    <dbReference type="NCBI Taxonomy" id="2507538"/>
    <lineage>
        <taxon>Bacteria</taxon>
        <taxon>Pseudomonadati</taxon>
        <taxon>Bacteroidota</taxon>
        <taxon>Flavobacteriia</taxon>
        <taxon>Flavobacteriales</taxon>
        <taxon>Flavobacteriaceae</taxon>
        <taxon>Muriicola</taxon>
    </lineage>
</organism>
<keyword evidence="1" id="KW-0812">Transmembrane</keyword>
<reference evidence="2 3" key="1">
    <citation type="submission" date="2019-01" db="EMBL/GenBank/DDBJ databases">
        <title>Muriicola soli sp. nov., isolated from soil.</title>
        <authorList>
            <person name="Kang H.J."/>
            <person name="Kim S.B."/>
        </authorList>
    </citation>
    <scope>NUCLEOTIDE SEQUENCE [LARGE SCALE GENOMIC DNA]</scope>
    <source>
        <strain evidence="2 3">MMS17-SY002</strain>
    </source>
</reference>
<keyword evidence="3" id="KW-1185">Reference proteome</keyword>
<protein>
    <recommendedName>
        <fullName evidence="4">PAP2 superfamily protein</fullName>
    </recommendedName>
</protein>
<evidence type="ECO:0000256" key="1">
    <source>
        <dbReference type="SAM" id="Phobius"/>
    </source>
</evidence>
<dbReference type="KEGG" id="mur:EQY75_01120"/>
<evidence type="ECO:0008006" key="4">
    <source>
        <dbReference type="Google" id="ProtNLM"/>
    </source>
</evidence>
<dbReference type="AlphaFoldDB" id="A0A411E6K4"/>
<feature type="transmembrane region" description="Helical" evidence="1">
    <location>
        <begin position="7"/>
        <end position="28"/>
    </location>
</feature>
<dbReference type="Proteomes" id="UP000290889">
    <property type="component" value="Chromosome"/>
</dbReference>
<feature type="transmembrane region" description="Helical" evidence="1">
    <location>
        <begin position="153"/>
        <end position="174"/>
    </location>
</feature>
<dbReference type="OrthoDB" id="9786064at2"/>
<feature type="transmembrane region" description="Helical" evidence="1">
    <location>
        <begin position="102"/>
        <end position="123"/>
    </location>
</feature>
<feature type="transmembrane region" description="Helical" evidence="1">
    <location>
        <begin position="79"/>
        <end position="96"/>
    </location>
</feature>
<evidence type="ECO:0000313" key="2">
    <source>
        <dbReference type="EMBL" id="QBA63272.1"/>
    </source>
</evidence>
<dbReference type="RefSeq" id="WP_129602099.1">
    <property type="nucleotide sequence ID" value="NZ_CP035544.1"/>
</dbReference>
<dbReference type="EMBL" id="CP035544">
    <property type="protein sequence ID" value="QBA63272.1"/>
    <property type="molecule type" value="Genomic_DNA"/>
</dbReference>
<feature type="transmembrane region" description="Helical" evidence="1">
    <location>
        <begin position="181"/>
        <end position="200"/>
    </location>
</feature>
<feature type="transmembrane region" description="Helical" evidence="1">
    <location>
        <begin position="40"/>
        <end position="59"/>
    </location>
</feature>
<feature type="transmembrane region" description="Helical" evidence="1">
    <location>
        <begin position="130"/>
        <end position="147"/>
    </location>
</feature>
<gene>
    <name evidence="2" type="ORF">EQY75_01120</name>
</gene>
<keyword evidence="1" id="KW-0472">Membrane</keyword>
<name>A0A411E6K4_9FLAO</name>
<accession>A0A411E6K4</accession>
<proteinExistence type="predicted"/>
<evidence type="ECO:0000313" key="3">
    <source>
        <dbReference type="Proteomes" id="UP000290889"/>
    </source>
</evidence>